<dbReference type="GO" id="GO:0016020">
    <property type="term" value="C:membrane"/>
    <property type="evidence" value="ECO:0007669"/>
    <property type="project" value="TreeGrafter"/>
</dbReference>
<feature type="transmembrane region" description="Helical" evidence="1">
    <location>
        <begin position="317"/>
        <end position="336"/>
    </location>
</feature>
<feature type="transmembrane region" description="Helical" evidence="1">
    <location>
        <begin position="151"/>
        <end position="170"/>
    </location>
</feature>
<dbReference type="OrthoDB" id="9767863at2"/>
<dbReference type="AlphaFoldDB" id="A0A5D3KCY1"/>
<evidence type="ECO:0000313" key="3">
    <source>
        <dbReference type="EMBL" id="TYL92049.1"/>
    </source>
</evidence>
<dbReference type="Proteomes" id="UP000324758">
    <property type="component" value="Unassembled WGS sequence"/>
</dbReference>
<dbReference type="PANTHER" id="PTHR23028">
    <property type="entry name" value="ACETYLTRANSFERASE"/>
    <property type="match status" value="1"/>
</dbReference>
<feature type="transmembrane region" description="Helical" evidence="1">
    <location>
        <begin position="241"/>
        <end position="257"/>
    </location>
</feature>
<organism evidence="3 4">
    <name type="scientific">Bradyrhizobium rifense</name>
    <dbReference type="NCBI Taxonomy" id="515499"/>
    <lineage>
        <taxon>Bacteria</taxon>
        <taxon>Pseudomonadati</taxon>
        <taxon>Pseudomonadota</taxon>
        <taxon>Alphaproteobacteria</taxon>
        <taxon>Hyphomicrobiales</taxon>
        <taxon>Nitrobacteraceae</taxon>
        <taxon>Bradyrhizobium</taxon>
    </lineage>
</organism>
<dbReference type="EMBL" id="VSSS01000041">
    <property type="protein sequence ID" value="TYL92049.1"/>
    <property type="molecule type" value="Genomic_DNA"/>
</dbReference>
<feature type="transmembrane region" description="Helical" evidence="1">
    <location>
        <begin position="77"/>
        <end position="98"/>
    </location>
</feature>
<name>A0A5D3KCY1_9BRAD</name>
<keyword evidence="1" id="KW-0472">Membrane</keyword>
<dbReference type="GO" id="GO:0016747">
    <property type="term" value="F:acyltransferase activity, transferring groups other than amino-acyl groups"/>
    <property type="evidence" value="ECO:0007669"/>
    <property type="project" value="InterPro"/>
</dbReference>
<feature type="transmembrane region" description="Helical" evidence="1">
    <location>
        <begin position="269"/>
        <end position="297"/>
    </location>
</feature>
<dbReference type="InterPro" id="IPR050879">
    <property type="entry name" value="Acyltransferase_3"/>
</dbReference>
<accession>A0A5D3KCY1</accession>
<feature type="domain" description="Acyltransferase 3" evidence="2">
    <location>
        <begin position="42"/>
        <end position="357"/>
    </location>
</feature>
<sequence length="391" mass="42780">MAEWPHFISSVLTEMFQDRSEGQARPLTAADILRINGGAGPGFDALRLLLSVWVFTFHAMFICDGPDAAEAFASDPIHGVFVKPVLPMFFIVSGYLVTGSAVRTRGVSIFLLFRALRILPALIVEIALSALILGPWLTVKTSSEYFSDPLFIRYFLNIIGSVQFFLPGLFLQNPVPGAVNLNLWTLRPEFFCYLFIASMIATKAIFSRKLCTLAALATILLTALYMLRGGQLYNFVGVPDWKMLIGSFVFGCCAFHWNNRLIMSGGNAVIAFLVASVAAMYSSLIVVGLLALTYLVIFAGTRKVRLPALLRGGDYSYGIYLFGFPIQQTLVCLLPTEYRHGSVVLMLGLPLTLAFAMFSWNFVEKPASQLKTKIKGGSNDASSAASQAAAE</sequence>
<protein>
    <submittedName>
        <fullName evidence="3">Acyltransferase</fullName>
    </submittedName>
</protein>
<dbReference type="Pfam" id="PF01757">
    <property type="entry name" value="Acyl_transf_3"/>
    <property type="match status" value="1"/>
</dbReference>
<dbReference type="GO" id="GO:0009103">
    <property type="term" value="P:lipopolysaccharide biosynthetic process"/>
    <property type="evidence" value="ECO:0007669"/>
    <property type="project" value="TreeGrafter"/>
</dbReference>
<keyword evidence="4" id="KW-1185">Reference proteome</keyword>
<dbReference type="InterPro" id="IPR002656">
    <property type="entry name" value="Acyl_transf_3_dom"/>
</dbReference>
<comment type="caution">
    <text evidence="3">The sequence shown here is derived from an EMBL/GenBank/DDBJ whole genome shotgun (WGS) entry which is preliminary data.</text>
</comment>
<feature type="transmembrane region" description="Helical" evidence="1">
    <location>
        <begin position="343"/>
        <end position="363"/>
    </location>
</feature>
<feature type="transmembrane region" description="Helical" evidence="1">
    <location>
        <begin position="45"/>
        <end position="65"/>
    </location>
</feature>
<evidence type="ECO:0000313" key="4">
    <source>
        <dbReference type="Proteomes" id="UP000324758"/>
    </source>
</evidence>
<evidence type="ECO:0000259" key="2">
    <source>
        <dbReference type="Pfam" id="PF01757"/>
    </source>
</evidence>
<feature type="transmembrane region" description="Helical" evidence="1">
    <location>
        <begin position="118"/>
        <end position="139"/>
    </location>
</feature>
<keyword evidence="1" id="KW-1133">Transmembrane helix</keyword>
<dbReference type="RefSeq" id="WP_148775122.1">
    <property type="nucleotide sequence ID" value="NZ_VSSS01000041.1"/>
</dbReference>
<reference evidence="3 4" key="1">
    <citation type="submission" date="2019-08" db="EMBL/GenBank/DDBJ databases">
        <title>Bradyrhizobium hipponensis sp. nov., a rhizobium isolated from a Lupinus angustifolius root nodule in Tunisia.</title>
        <authorList>
            <person name="Off K."/>
            <person name="Rejili M."/>
            <person name="Mars M."/>
            <person name="Brachmann A."/>
            <person name="Marin M."/>
        </authorList>
    </citation>
    <scope>NUCLEOTIDE SEQUENCE [LARGE SCALE GENOMIC DNA]</scope>
    <source>
        <strain evidence="3 4">CTAW71</strain>
    </source>
</reference>
<keyword evidence="3" id="KW-0012">Acyltransferase</keyword>
<proteinExistence type="predicted"/>
<evidence type="ECO:0000256" key="1">
    <source>
        <dbReference type="SAM" id="Phobius"/>
    </source>
</evidence>
<keyword evidence="3" id="KW-0808">Transferase</keyword>
<dbReference type="PANTHER" id="PTHR23028:SF53">
    <property type="entry name" value="ACYL_TRANSF_3 DOMAIN-CONTAINING PROTEIN"/>
    <property type="match status" value="1"/>
</dbReference>
<gene>
    <name evidence="3" type="ORF">FXB40_26765</name>
</gene>
<feature type="transmembrane region" description="Helical" evidence="1">
    <location>
        <begin position="213"/>
        <end position="235"/>
    </location>
</feature>
<keyword evidence="1" id="KW-0812">Transmembrane</keyword>